<dbReference type="AlphaFoldDB" id="A0A9P7K629"/>
<evidence type="ECO:0000313" key="2">
    <source>
        <dbReference type="EMBL" id="KAG5639731.1"/>
    </source>
</evidence>
<protein>
    <submittedName>
        <fullName evidence="2">Uncharacterized protein</fullName>
    </submittedName>
</protein>
<organism evidence="2 3">
    <name type="scientific">Sphagnurus paluster</name>
    <dbReference type="NCBI Taxonomy" id="117069"/>
    <lineage>
        <taxon>Eukaryota</taxon>
        <taxon>Fungi</taxon>
        <taxon>Dikarya</taxon>
        <taxon>Basidiomycota</taxon>
        <taxon>Agaricomycotina</taxon>
        <taxon>Agaricomycetes</taxon>
        <taxon>Agaricomycetidae</taxon>
        <taxon>Agaricales</taxon>
        <taxon>Tricholomatineae</taxon>
        <taxon>Lyophyllaceae</taxon>
        <taxon>Sphagnurus</taxon>
    </lineage>
</organism>
<gene>
    <name evidence="2" type="ORF">H0H81_000011</name>
</gene>
<name>A0A9P7K629_9AGAR</name>
<feature type="compositionally biased region" description="Polar residues" evidence="1">
    <location>
        <begin position="1"/>
        <end position="19"/>
    </location>
</feature>
<reference evidence="2" key="1">
    <citation type="submission" date="2021-02" db="EMBL/GenBank/DDBJ databases">
        <authorList>
            <person name="Nieuwenhuis M."/>
            <person name="Van De Peppel L.J.J."/>
        </authorList>
    </citation>
    <scope>NUCLEOTIDE SEQUENCE</scope>
    <source>
        <strain evidence="2">D49</strain>
    </source>
</reference>
<comment type="caution">
    <text evidence="2">The sequence shown here is derived from an EMBL/GenBank/DDBJ whole genome shotgun (WGS) entry which is preliminary data.</text>
</comment>
<reference evidence="2" key="2">
    <citation type="submission" date="2021-10" db="EMBL/GenBank/DDBJ databases">
        <title>Phylogenomics reveals ancestral predisposition of the termite-cultivated fungus Termitomyces towards a domesticated lifestyle.</title>
        <authorList>
            <person name="Auxier B."/>
            <person name="Grum-Grzhimaylo A."/>
            <person name="Cardenas M.E."/>
            <person name="Lodge J.D."/>
            <person name="Laessoe T."/>
            <person name="Pedersen O."/>
            <person name="Smith M.E."/>
            <person name="Kuyper T.W."/>
            <person name="Franco-Molano E.A."/>
            <person name="Baroni T.J."/>
            <person name="Aanen D.K."/>
        </authorList>
    </citation>
    <scope>NUCLEOTIDE SEQUENCE</scope>
    <source>
        <strain evidence="2">D49</strain>
    </source>
</reference>
<sequence>MANHETQQPGGKPQMSVTSDELVHDVGSTYLRTIAKKGAEESAKHTVEKTMDYSEAANTDIDGQQEYQNAKAQAEVGPTGIVAEK</sequence>
<accession>A0A9P7K629</accession>
<evidence type="ECO:0000313" key="3">
    <source>
        <dbReference type="Proteomes" id="UP000717328"/>
    </source>
</evidence>
<dbReference type="Proteomes" id="UP000717328">
    <property type="component" value="Unassembled WGS sequence"/>
</dbReference>
<keyword evidence="3" id="KW-1185">Reference proteome</keyword>
<dbReference type="EMBL" id="JABCKI010005714">
    <property type="protein sequence ID" value="KAG5639731.1"/>
    <property type="molecule type" value="Genomic_DNA"/>
</dbReference>
<feature type="region of interest" description="Disordered" evidence="1">
    <location>
        <begin position="1"/>
        <end position="21"/>
    </location>
</feature>
<proteinExistence type="predicted"/>
<evidence type="ECO:0000256" key="1">
    <source>
        <dbReference type="SAM" id="MobiDB-lite"/>
    </source>
</evidence>